<feature type="transmembrane region" description="Helical" evidence="1">
    <location>
        <begin position="341"/>
        <end position="360"/>
    </location>
</feature>
<accession>A0A377G901</accession>
<reference evidence="2 3" key="1">
    <citation type="submission" date="2018-06" db="EMBL/GenBank/DDBJ databases">
        <authorList>
            <consortium name="Pathogen Informatics"/>
            <person name="Doyle S."/>
        </authorList>
    </citation>
    <scope>NUCLEOTIDE SEQUENCE [LARGE SCALE GENOMIC DNA]</scope>
    <source>
        <strain evidence="2 3">NCTC11370</strain>
    </source>
</reference>
<feature type="transmembrane region" description="Helical" evidence="1">
    <location>
        <begin position="21"/>
        <end position="41"/>
    </location>
</feature>
<dbReference type="STRING" id="1094715.GCA_000236165_01086"/>
<dbReference type="GO" id="GO:0042910">
    <property type="term" value="F:xenobiotic transmembrane transporter activity"/>
    <property type="evidence" value="ECO:0007669"/>
    <property type="project" value="TreeGrafter"/>
</dbReference>
<dbReference type="PRINTS" id="PR00702">
    <property type="entry name" value="ACRIFLAVINRP"/>
</dbReference>
<feature type="transmembrane region" description="Helical" evidence="1">
    <location>
        <begin position="1009"/>
        <end position="1032"/>
    </location>
</feature>
<evidence type="ECO:0000256" key="1">
    <source>
        <dbReference type="SAM" id="Phobius"/>
    </source>
</evidence>
<keyword evidence="1" id="KW-0812">Transmembrane</keyword>
<evidence type="ECO:0000313" key="2">
    <source>
        <dbReference type="EMBL" id="STO21272.1"/>
    </source>
</evidence>
<sequence>MEETGSNLGRSLVSTAIHNPHLIIVACLVIVLMGILAIFNLPKDLLPSANLPAMQVISSYPGMPVTDVEENLTSRFERYTAQAIGIERQESKSLVGVSIVKNFFDNSTGLNSAMAQTTSLVMSVMSQLPPGTLPPLILPFDPMASVPLALVAVRGNKSIEKIYDIARYTVRNTIQAVPGAMAPTVMGGRLREVVIYLNPKKLNEYNFSPLAVLEKIVQLNTFIPSGDVKIGNFDYQIVSNGLVQHISEMNNFPLRAEYGVPVYLKQIGEAKDSGQIQTNVVLIDGKEQVYVPVYRQPGGNSIRVVENVKEAIKKSMNTLKDIDLTLVADQSIFIRKAISSITQEALLGGGLAAIMIFLFLGNPRATFGILLSLPLALLAAMIGLNSSGQTINAMTLGGLALSIGVLVDNSIVVLENISKKLERGRSPKQAALEGASEVAMPVLASTLATLVVLFPVIYLTGIVKILFAALAKSVMFAMISSFLIAMTVMPLFASQFLNRSEQAKLPRLLLWPQIAIHHLTEGYGKALALALRYKKTVLAVVIGLFVGGISLTPLIGTELFPRADAGSFIVTMRISSGTRIEKTTQFAKEIDGKLRQWINPGDLEMIITNAGVEYGFPAAFTPNVGTQDVFFNIALTENREYTSQYYAQIIRENMKKEYPDVEIGIELGGLLTSALNYGQRAPIDVQIEGPDIKEEFKIATEIAQKIKNLPGAVDVRVQERLDAPFINLDINRDKAMDLGITTNEIIKNVVSAVTGSATFASNVIWVDPKTGINYPMGVQFAEQQVSSFKQFSNIPVRGHERERVTPLKRIATITEIKGPIQINHVNFKRVTDIYLDAQGRDIGGLSRDVQKIIDKTKLPEDYSIAIRGEIREMMESVQSLGGGFLLAATLVYLILVVQFRSFALPLVIMVTVPLGVVGIVLMLVTTHTYFSIQAAIGAIFMIGIAVANGVLLIEFISYHTQLSEHMDEGIVAGAKERLRPILMTSLAAILGLIPMAIGIEKGSEANIPLGRAVIGGQLFSVLLTLFIVPILYRMFFARTHKKVRAYK</sequence>
<dbReference type="OrthoDB" id="9758297at2"/>
<organism evidence="2 3">
    <name type="scientific">Fluoribacter dumoffii</name>
    <dbReference type="NCBI Taxonomy" id="463"/>
    <lineage>
        <taxon>Bacteria</taxon>
        <taxon>Pseudomonadati</taxon>
        <taxon>Pseudomonadota</taxon>
        <taxon>Gammaproteobacteria</taxon>
        <taxon>Legionellales</taxon>
        <taxon>Legionellaceae</taxon>
        <taxon>Fluoribacter</taxon>
    </lineage>
</organism>
<feature type="transmembrane region" description="Helical" evidence="1">
    <location>
        <begin position="438"/>
        <end position="459"/>
    </location>
</feature>
<dbReference type="SUPFAM" id="SSF82866">
    <property type="entry name" value="Multidrug efflux transporter AcrB transmembrane domain"/>
    <property type="match status" value="2"/>
</dbReference>
<feature type="transmembrane region" description="Helical" evidence="1">
    <location>
        <begin position="537"/>
        <end position="556"/>
    </location>
</feature>
<dbReference type="Pfam" id="PF00873">
    <property type="entry name" value="ACR_tran"/>
    <property type="match status" value="1"/>
</dbReference>
<dbReference type="PANTHER" id="PTHR32063">
    <property type="match status" value="1"/>
</dbReference>
<name>A0A377G901_9GAMM</name>
<gene>
    <name evidence="2" type="primary">czcA_1</name>
    <name evidence="2" type="ORF">NCTC11370_01337</name>
</gene>
<dbReference type="RefSeq" id="WP_010653551.1">
    <property type="nucleotide sequence ID" value="NZ_UGGT01000001.1"/>
</dbReference>
<dbReference type="AlphaFoldDB" id="A0A377G901"/>
<dbReference type="Gene3D" id="1.20.1640.10">
    <property type="entry name" value="Multidrug efflux transporter AcrB transmembrane domain"/>
    <property type="match status" value="2"/>
</dbReference>
<dbReference type="Proteomes" id="UP000254554">
    <property type="component" value="Unassembled WGS sequence"/>
</dbReference>
<feature type="transmembrane region" description="Helical" evidence="1">
    <location>
        <begin position="465"/>
        <end position="492"/>
    </location>
</feature>
<dbReference type="Gene3D" id="3.30.70.1430">
    <property type="entry name" value="Multidrug efflux transporter AcrB pore domain"/>
    <property type="match status" value="2"/>
</dbReference>
<keyword evidence="3" id="KW-1185">Reference proteome</keyword>
<feature type="transmembrane region" description="Helical" evidence="1">
    <location>
        <begin position="367"/>
        <end position="384"/>
    </location>
</feature>
<dbReference type="GeneID" id="93292085"/>
<dbReference type="SUPFAM" id="SSF82714">
    <property type="entry name" value="Multidrug efflux transporter AcrB TolC docking domain, DN and DC subdomains"/>
    <property type="match status" value="2"/>
</dbReference>
<dbReference type="InterPro" id="IPR001036">
    <property type="entry name" value="Acrflvin-R"/>
</dbReference>
<dbReference type="SUPFAM" id="SSF82693">
    <property type="entry name" value="Multidrug efflux transporter AcrB pore domain, PN1, PN2, PC1 and PC2 subdomains"/>
    <property type="match status" value="2"/>
</dbReference>
<dbReference type="GO" id="GO:0005886">
    <property type="term" value="C:plasma membrane"/>
    <property type="evidence" value="ECO:0007669"/>
    <property type="project" value="TreeGrafter"/>
</dbReference>
<keyword evidence="1" id="KW-0472">Membrane</keyword>
<protein>
    <submittedName>
        <fullName evidence="2">Cation efflux system protein CzcA</fullName>
    </submittedName>
</protein>
<feature type="transmembrane region" description="Helical" evidence="1">
    <location>
        <begin position="930"/>
        <end position="957"/>
    </location>
</feature>
<proteinExistence type="predicted"/>
<dbReference type="Gene3D" id="3.30.2090.10">
    <property type="entry name" value="Multidrug efflux transporter AcrB TolC docking domain, DN and DC subdomains"/>
    <property type="match status" value="2"/>
</dbReference>
<feature type="transmembrane region" description="Helical" evidence="1">
    <location>
        <begin position="877"/>
        <end position="895"/>
    </location>
</feature>
<feature type="transmembrane region" description="Helical" evidence="1">
    <location>
        <begin position="902"/>
        <end position="924"/>
    </location>
</feature>
<feature type="transmembrane region" description="Helical" evidence="1">
    <location>
        <begin position="978"/>
        <end position="997"/>
    </location>
</feature>
<keyword evidence="1" id="KW-1133">Transmembrane helix</keyword>
<dbReference type="InterPro" id="IPR027463">
    <property type="entry name" value="AcrB_DN_DC_subdom"/>
</dbReference>
<dbReference type="PANTHER" id="PTHR32063:SF8">
    <property type="entry name" value="CATION EFFLUX PROTEIN"/>
    <property type="match status" value="1"/>
</dbReference>
<feature type="transmembrane region" description="Helical" evidence="1">
    <location>
        <begin position="396"/>
        <end position="417"/>
    </location>
</feature>
<evidence type="ECO:0000313" key="3">
    <source>
        <dbReference type="Proteomes" id="UP000254554"/>
    </source>
</evidence>
<dbReference type="Gene3D" id="3.30.70.1440">
    <property type="entry name" value="Multidrug efflux transporter AcrB pore domain"/>
    <property type="match status" value="1"/>
</dbReference>
<dbReference type="Gene3D" id="3.30.70.1320">
    <property type="entry name" value="Multidrug efflux transporter AcrB pore domain like"/>
    <property type="match status" value="1"/>
</dbReference>
<dbReference type="EMBL" id="UGGT01000001">
    <property type="protein sequence ID" value="STO21272.1"/>
    <property type="molecule type" value="Genomic_DNA"/>
</dbReference>